<evidence type="ECO:0000313" key="3">
    <source>
        <dbReference type="Proteomes" id="UP000823674"/>
    </source>
</evidence>
<proteinExistence type="predicted"/>
<evidence type="ECO:0000256" key="1">
    <source>
        <dbReference type="SAM" id="MobiDB-lite"/>
    </source>
</evidence>
<feature type="compositionally biased region" description="Basic and acidic residues" evidence="1">
    <location>
        <begin position="182"/>
        <end position="202"/>
    </location>
</feature>
<organism evidence="2 3">
    <name type="scientific">Brassica rapa subsp. trilocularis</name>
    <dbReference type="NCBI Taxonomy" id="1813537"/>
    <lineage>
        <taxon>Eukaryota</taxon>
        <taxon>Viridiplantae</taxon>
        <taxon>Streptophyta</taxon>
        <taxon>Embryophyta</taxon>
        <taxon>Tracheophyta</taxon>
        <taxon>Spermatophyta</taxon>
        <taxon>Magnoliopsida</taxon>
        <taxon>eudicotyledons</taxon>
        <taxon>Gunneridae</taxon>
        <taxon>Pentapetalae</taxon>
        <taxon>rosids</taxon>
        <taxon>malvids</taxon>
        <taxon>Brassicales</taxon>
        <taxon>Brassicaceae</taxon>
        <taxon>Brassiceae</taxon>
        <taxon>Brassica</taxon>
    </lineage>
</organism>
<accession>A0ABQ7ND72</accession>
<name>A0ABQ7ND72_BRACM</name>
<gene>
    <name evidence="2" type="primary">A03p069430.1_BraROA</name>
    <name evidence="2" type="ORF">IGI04_013833</name>
</gene>
<protein>
    <recommendedName>
        <fullName evidence="4">Myb/SANT-like domain-containing protein</fullName>
    </recommendedName>
</protein>
<keyword evidence="3" id="KW-1185">Reference proteome</keyword>
<feature type="compositionally biased region" description="Polar residues" evidence="1">
    <location>
        <begin position="140"/>
        <end position="149"/>
    </location>
</feature>
<dbReference type="Proteomes" id="UP000823674">
    <property type="component" value="Chromosome A03"/>
</dbReference>
<reference evidence="2 3" key="1">
    <citation type="submission" date="2021-03" db="EMBL/GenBank/DDBJ databases">
        <authorList>
            <person name="King G.J."/>
            <person name="Bancroft I."/>
            <person name="Baten A."/>
            <person name="Bloomfield J."/>
            <person name="Borpatragohain P."/>
            <person name="He Z."/>
            <person name="Irish N."/>
            <person name="Irwin J."/>
            <person name="Liu K."/>
            <person name="Mauleon R.P."/>
            <person name="Moore J."/>
            <person name="Morris R."/>
            <person name="Ostergaard L."/>
            <person name="Wang B."/>
            <person name="Wells R."/>
        </authorList>
    </citation>
    <scope>NUCLEOTIDE SEQUENCE [LARGE SCALE GENOMIC DNA]</scope>
    <source>
        <strain evidence="2">R-o-18</strain>
        <tissue evidence="2">Leaf</tissue>
    </source>
</reference>
<sequence>MSNPQDPKQPTSKMSHEMLVLANGEKDKGYWKGTCFSEMGRRNIRAGFLTRFGLNLPWGKFKTRLEHLRRQYDIYKRVTKNATGLGFTEFGEIDMSADWWDQLIKACPEATKLRVHPLRDIPLLDSVYLKVTISVSEGWQHQQGPSQLPQRIESEEEEYDDISSPINMPEDTQKTHQTKRIVPKEHIKKNPPEQDLLEKGPI</sequence>
<feature type="region of interest" description="Disordered" evidence="1">
    <location>
        <begin position="140"/>
        <end position="202"/>
    </location>
</feature>
<dbReference type="PANTHER" id="PTHR47069:SF11">
    <property type="entry name" value="OS04G0275550 PROTEIN"/>
    <property type="match status" value="1"/>
</dbReference>
<comment type="caution">
    <text evidence="2">The sequence shown here is derived from an EMBL/GenBank/DDBJ whole genome shotgun (WGS) entry which is preliminary data.</text>
</comment>
<evidence type="ECO:0008006" key="4">
    <source>
        <dbReference type="Google" id="ProtNLM"/>
    </source>
</evidence>
<dbReference type="PANTHER" id="PTHR47069">
    <property type="match status" value="1"/>
</dbReference>
<dbReference type="EMBL" id="JADBGQ010000003">
    <property type="protein sequence ID" value="KAG5407714.1"/>
    <property type="molecule type" value="Genomic_DNA"/>
</dbReference>
<evidence type="ECO:0000313" key="2">
    <source>
        <dbReference type="EMBL" id="KAG5407714.1"/>
    </source>
</evidence>